<dbReference type="InterPro" id="IPR013078">
    <property type="entry name" value="His_Pase_superF_clade-1"/>
</dbReference>
<reference evidence="2" key="1">
    <citation type="submission" date="2018-09" db="EMBL/GenBank/DDBJ databases">
        <authorList>
            <person name="Zhu H."/>
        </authorList>
    </citation>
    <scope>NUCLEOTIDE SEQUENCE [LARGE SCALE GENOMIC DNA]</scope>
    <source>
        <strain evidence="2">K1R23-30</strain>
    </source>
</reference>
<dbReference type="RefSeq" id="WP_119768845.1">
    <property type="nucleotide sequence ID" value="NZ_QYUO01000001.1"/>
</dbReference>
<dbReference type="OrthoDB" id="9814783at2"/>
<dbReference type="Gene3D" id="3.40.50.1240">
    <property type="entry name" value="Phosphoglycerate mutase-like"/>
    <property type="match status" value="1"/>
</dbReference>
<dbReference type="AlphaFoldDB" id="A0A3A3FTQ0"/>
<accession>A0A3A3FTQ0</accession>
<protein>
    <submittedName>
        <fullName evidence="1">Histidine phosphatase family protein</fullName>
    </submittedName>
</protein>
<keyword evidence="2" id="KW-1185">Reference proteome</keyword>
<dbReference type="Pfam" id="PF00300">
    <property type="entry name" value="His_Phos_1"/>
    <property type="match status" value="1"/>
</dbReference>
<proteinExistence type="predicted"/>
<dbReference type="SMART" id="SM00855">
    <property type="entry name" value="PGAM"/>
    <property type="match status" value="1"/>
</dbReference>
<dbReference type="Proteomes" id="UP000265955">
    <property type="component" value="Unassembled WGS sequence"/>
</dbReference>
<dbReference type="SUPFAM" id="SSF53254">
    <property type="entry name" value="Phosphoglycerate mutase-like"/>
    <property type="match status" value="1"/>
</dbReference>
<sequence>MDLILWRHAEAEPQDVDKPDAARILTSKGRKQAAKMGEWLERHLPSECRILASPAARTVQTVEALGRKYKTHVSLATDTTAEAILEAARWPLSREPVLIVGHQPTLGRVASLLIAGIEQDWIMRKGSIIWIAQKAADEAEANYLKVVLGADLAGK</sequence>
<dbReference type="EMBL" id="QYUO01000001">
    <property type="protein sequence ID" value="RJF98900.1"/>
    <property type="molecule type" value="Genomic_DNA"/>
</dbReference>
<comment type="caution">
    <text evidence="1">The sequence shown here is derived from an EMBL/GenBank/DDBJ whole genome shotgun (WGS) entry which is preliminary data.</text>
</comment>
<dbReference type="InterPro" id="IPR029033">
    <property type="entry name" value="His_PPase_superfam"/>
</dbReference>
<evidence type="ECO:0000313" key="2">
    <source>
        <dbReference type="Proteomes" id="UP000265955"/>
    </source>
</evidence>
<gene>
    <name evidence="1" type="ORF">D3871_10535</name>
</gene>
<evidence type="ECO:0000313" key="1">
    <source>
        <dbReference type="EMBL" id="RJF98900.1"/>
    </source>
</evidence>
<name>A0A3A3FTQ0_9BURK</name>
<dbReference type="CDD" id="cd07040">
    <property type="entry name" value="HP"/>
    <property type="match status" value="1"/>
</dbReference>
<organism evidence="1 2">
    <name type="scientific">Noviherbaspirillum saxi</name>
    <dbReference type="NCBI Taxonomy" id="2320863"/>
    <lineage>
        <taxon>Bacteria</taxon>
        <taxon>Pseudomonadati</taxon>
        <taxon>Pseudomonadota</taxon>
        <taxon>Betaproteobacteria</taxon>
        <taxon>Burkholderiales</taxon>
        <taxon>Oxalobacteraceae</taxon>
        <taxon>Noviherbaspirillum</taxon>
    </lineage>
</organism>